<keyword evidence="3" id="KW-1185">Reference proteome</keyword>
<evidence type="ECO:0000313" key="2">
    <source>
        <dbReference type="EMBL" id="KUJ23326.1"/>
    </source>
</evidence>
<gene>
    <name evidence="2" type="ORF">LY89DRAFT_179059</name>
</gene>
<dbReference type="KEGG" id="psco:LY89DRAFT_179059"/>
<sequence length="142" mass="15791">MIDGQPQSREQCSSVSQVPVGSCAGVHARLLNGAGGIDSCFSIRPQRIWNRKPSSRCKQRAFGQRPFFEIYGITTPTSSYSSMGYRTAVNISDSYLYTRSLHISEGFFLCFFPCSCVSILVYIVTVPPLLFPLRSSYRPVST</sequence>
<reference evidence="2 3" key="1">
    <citation type="submission" date="2015-10" db="EMBL/GenBank/DDBJ databases">
        <title>Full genome of DAOMC 229536 Phialocephala scopiformis, a fungal endophyte of spruce producing the potent anti-insectan compound rugulosin.</title>
        <authorList>
            <consortium name="DOE Joint Genome Institute"/>
            <person name="Walker A.K."/>
            <person name="Frasz S.L."/>
            <person name="Seifert K.A."/>
            <person name="Miller J.D."/>
            <person name="Mondo S.J."/>
            <person name="Labutti K."/>
            <person name="Lipzen A."/>
            <person name="Dockter R."/>
            <person name="Kennedy M."/>
            <person name="Grigoriev I.V."/>
            <person name="Spatafora J.W."/>
        </authorList>
    </citation>
    <scope>NUCLEOTIDE SEQUENCE [LARGE SCALE GENOMIC DNA]</scope>
    <source>
        <strain evidence="2 3">CBS 120377</strain>
    </source>
</reference>
<keyword evidence="1" id="KW-0812">Transmembrane</keyword>
<protein>
    <submittedName>
        <fullName evidence="2">Uncharacterized protein</fullName>
    </submittedName>
</protein>
<dbReference type="InParanoid" id="A0A194XT51"/>
<evidence type="ECO:0000313" key="3">
    <source>
        <dbReference type="Proteomes" id="UP000070700"/>
    </source>
</evidence>
<organism evidence="2 3">
    <name type="scientific">Mollisia scopiformis</name>
    <name type="common">Conifer needle endophyte fungus</name>
    <name type="synonym">Phialocephala scopiformis</name>
    <dbReference type="NCBI Taxonomy" id="149040"/>
    <lineage>
        <taxon>Eukaryota</taxon>
        <taxon>Fungi</taxon>
        <taxon>Dikarya</taxon>
        <taxon>Ascomycota</taxon>
        <taxon>Pezizomycotina</taxon>
        <taxon>Leotiomycetes</taxon>
        <taxon>Helotiales</taxon>
        <taxon>Mollisiaceae</taxon>
        <taxon>Mollisia</taxon>
    </lineage>
</organism>
<keyword evidence="1" id="KW-1133">Transmembrane helix</keyword>
<feature type="transmembrane region" description="Helical" evidence="1">
    <location>
        <begin position="107"/>
        <end position="131"/>
    </location>
</feature>
<accession>A0A194XT51</accession>
<dbReference type="AlphaFoldDB" id="A0A194XT51"/>
<name>A0A194XT51_MOLSC</name>
<dbReference type="RefSeq" id="XP_018077681.1">
    <property type="nucleotide sequence ID" value="XM_018205598.1"/>
</dbReference>
<dbReference type="GeneID" id="28815324"/>
<keyword evidence="1" id="KW-0472">Membrane</keyword>
<evidence type="ECO:0000256" key="1">
    <source>
        <dbReference type="SAM" id="Phobius"/>
    </source>
</evidence>
<proteinExistence type="predicted"/>
<dbReference type="EMBL" id="KQ947405">
    <property type="protein sequence ID" value="KUJ23326.1"/>
    <property type="molecule type" value="Genomic_DNA"/>
</dbReference>
<dbReference type="Proteomes" id="UP000070700">
    <property type="component" value="Unassembled WGS sequence"/>
</dbReference>